<comment type="similarity">
    <text evidence="2 13">Belongs to the eukaryotic GSH synthase family.</text>
</comment>
<evidence type="ECO:0000256" key="11">
    <source>
        <dbReference type="ARBA" id="ARBA00022842"/>
    </source>
</evidence>
<dbReference type="PANTHER" id="PTHR11130">
    <property type="entry name" value="GLUTATHIONE SYNTHETASE"/>
    <property type="match status" value="1"/>
</dbReference>
<dbReference type="AlphaFoldDB" id="A0A671UEP2"/>
<keyword evidence="11 13" id="KW-0460">Magnesium</keyword>
<feature type="binding site" evidence="14">
    <location>
        <position position="127"/>
    </location>
    <ligand>
        <name>substrate</name>
    </ligand>
</feature>
<dbReference type="InterPro" id="IPR005615">
    <property type="entry name" value="Glutathione_synthase"/>
</dbReference>
<feature type="binding site" evidence="15">
    <location>
        <position position="343"/>
    </location>
    <ligand>
        <name>Mg(2+)</name>
        <dbReference type="ChEBI" id="CHEBI:18420"/>
    </ligand>
</feature>
<evidence type="ECO:0000256" key="10">
    <source>
        <dbReference type="ARBA" id="ARBA00022840"/>
    </source>
</evidence>
<feature type="binding site" evidence="14">
    <location>
        <position position="400"/>
    </location>
    <ligand>
        <name>ATP</name>
        <dbReference type="ChEBI" id="CHEBI:30616"/>
    </ligand>
</feature>
<accession>A0A671UEP2</accession>
<protein>
    <recommendedName>
        <fullName evidence="5 13">Glutathione synthetase</fullName>
        <shortName evidence="13">GSH-S</shortName>
        <ecNumber evidence="4 13">6.3.2.3</ecNumber>
    </recommendedName>
</protein>
<evidence type="ECO:0000256" key="3">
    <source>
        <dbReference type="ARBA" id="ARBA00011738"/>
    </source>
</evidence>
<evidence type="ECO:0000256" key="14">
    <source>
        <dbReference type="PIRSR" id="PIRSR001558-1"/>
    </source>
</evidence>
<dbReference type="InterPro" id="IPR037013">
    <property type="entry name" value="GSH-S_sub-bd_sf"/>
</dbReference>
<sequence>MATEAILQRLITNPERLKDLVDKAKDVALQSGMVIRTKEKPNSSEVVTYYPFSLFPTPVPKAAFLQALAVQTHFNTLVDKISQDPDFLEEALASTIQADDFTAKLFDIYRHVQQEGRTQPIVVGLLRSDYMLDQGECRTSSLKQIEINTISVAGFGVIDRVPEVHRYLRTCNSVFIIGLTLFNQGNCVLTLVKTWELYVSHLLSAKNNFLSLCRNIPVIRRKFEDVSRRGSLDDDKKLFVCVCIYFYSCETFSLMFWEIGFIRSLAVKLPDIGTQLAGTKKVQQVLSKPGVLEKFFPDQPRVVERIRATFAGLYTLDMGLEGDKTVEMALAAPDQFVLKPQREGGGNNIYGSDICQVLQQVKESTERTAYILMDKIQPTPVQNYMLRRDFPLQISNCDSELGVFGVYVRYVITFSFTKLCSKLMILLVRNYLKCKEPVC</sequence>
<keyword evidence="9 13" id="KW-0547">Nucleotide-binding</keyword>
<keyword evidence="10 13" id="KW-0067">ATP-binding</keyword>
<evidence type="ECO:0000256" key="9">
    <source>
        <dbReference type="ARBA" id="ARBA00022741"/>
    </source>
</evidence>
<dbReference type="GeneTree" id="ENSGT00390000013764"/>
<feature type="binding site" evidence="15">
    <location>
        <position position="148"/>
    </location>
    <ligand>
        <name>Mg(2+)</name>
        <dbReference type="ChEBI" id="CHEBI:18420"/>
    </ligand>
</feature>
<evidence type="ECO:0000256" key="5">
    <source>
        <dbReference type="ARBA" id="ARBA00020821"/>
    </source>
</evidence>
<evidence type="ECO:0000256" key="8">
    <source>
        <dbReference type="ARBA" id="ARBA00022723"/>
    </source>
</evidence>
<dbReference type="SUPFAM" id="SSF56059">
    <property type="entry name" value="Glutathione synthetase ATP-binding domain-like"/>
    <property type="match status" value="1"/>
</dbReference>
<feature type="binding site" evidence="15">
    <location>
        <position position="146"/>
    </location>
    <ligand>
        <name>Mg(2+)</name>
        <dbReference type="ChEBI" id="CHEBI:18420"/>
    </ligand>
</feature>
<dbReference type="SUPFAM" id="SSF52440">
    <property type="entry name" value="PreATP-grasp domain"/>
    <property type="match status" value="1"/>
</dbReference>
<name>A0A671UEP2_SPAAU</name>
<dbReference type="GO" id="GO:0005524">
    <property type="term" value="F:ATP binding"/>
    <property type="evidence" value="ECO:0007669"/>
    <property type="project" value="UniProtKB-UniRule"/>
</dbReference>
<feature type="binding site" evidence="14">
    <location>
        <position position="146"/>
    </location>
    <ligand>
        <name>ATP</name>
        <dbReference type="ChEBI" id="CHEBI:30616"/>
    </ligand>
</feature>
<evidence type="ECO:0000256" key="4">
    <source>
        <dbReference type="ARBA" id="ARBA00012214"/>
    </source>
</evidence>
<reference evidence="16" key="2">
    <citation type="submission" date="2025-08" db="UniProtKB">
        <authorList>
            <consortium name="Ensembl"/>
        </authorList>
    </citation>
    <scope>IDENTIFICATION</scope>
</reference>
<feature type="binding site" evidence="14">
    <location>
        <position position="350"/>
    </location>
    <ligand>
        <name>ATP</name>
        <dbReference type="ChEBI" id="CHEBI:30616"/>
    </ligand>
</feature>
<gene>
    <name evidence="16" type="primary">GSS</name>
    <name evidence="16" type="synonym">LOC115585384</name>
</gene>
<dbReference type="Ensembl" id="ENSSAUT00010013123.1">
    <property type="protein sequence ID" value="ENSSAUP00010012348.1"/>
    <property type="gene ID" value="ENSSAUG00010005886.1"/>
</dbReference>
<comment type="pathway">
    <text evidence="1 13">Sulfur metabolism; glutathione biosynthesis; glutathione from L-cysteine and L-glutamate: step 2/2.</text>
</comment>
<dbReference type="Proteomes" id="UP000472265">
    <property type="component" value="Chromosome 7"/>
</dbReference>
<dbReference type="InterPro" id="IPR014709">
    <property type="entry name" value="Glutathione_synthase_C_euk"/>
</dbReference>
<feature type="binding site" evidence="14">
    <location>
        <begin position="373"/>
        <end position="376"/>
    </location>
    <ligand>
        <name>ATP</name>
        <dbReference type="ChEBI" id="CHEBI:30616"/>
    </ligand>
</feature>
<dbReference type="GO" id="GO:0043295">
    <property type="term" value="F:glutathione binding"/>
    <property type="evidence" value="ECO:0007669"/>
    <property type="project" value="UniProtKB-UniRule"/>
</dbReference>
<evidence type="ECO:0000256" key="13">
    <source>
        <dbReference type="PIRNR" id="PIRNR001558"/>
    </source>
</evidence>
<dbReference type="Gene3D" id="1.10.1080.10">
    <property type="entry name" value="Glutathione Synthetase, Chain A, domain 3"/>
    <property type="match status" value="1"/>
</dbReference>
<dbReference type="GO" id="GO:0004363">
    <property type="term" value="F:glutathione synthase activity"/>
    <property type="evidence" value="ECO:0007669"/>
    <property type="project" value="UniProtKB-UniRule"/>
</dbReference>
<dbReference type="InterPro" id="IPR014042">
    <property type="entry name" value="Glutathione_synthase_a-hlx"/>
</dbReference>
<dbReference type="GO" id="GO:0005829">
    <property type="term" value="C:cytosol"/>
    <property type="evidence" value="ECO:0007669"/>
    <property type="project" value="TreeGrafter"/>
</dbReference>
<dbReference type="InterPro" id="IPR014049">
    <property type="entry name" value="Glutathione_synthase_N_euk"/>
</dbReference>
<keyword evidence="17" id="KW-1185">Reference proteome</keyword>
<organism evidence="16 17">
    <name type="scientific">Sparus aurata</name>
    <name type="common">Gilthead sea bream</name>
    <dbReference type="NCBI Taxonomy" id="8175"/>
    <lineage>
        <taxon>Eukaryota</taxon>
        <taxon>Metazoa</taxon>
        <taxon>Chordata</taxon>
        <taxon>Craniata</taxon>
        <taxon>Vertebrata</taxon>
        <taxon>Euteleostomi</taxon>
        <taxon>Actinopterygii</taxon>
        <taxon>Neopterygii</taxon>
        <taxon>Teleostei</taxon>
        <taxon>Neoteleostei</taxon>
        <taxon>Acanthomorphata</taxon>
        <taxon>Eupercaria</taxon>
        <taxon>Spariformes</taxon>
        <taxon>Sparidae</taxon>
        <taxon>Sparus</taxon>
    </lineage>
</organism>
<dbReference type="Gene3D" id="3.40.50.1760">
    <property type="entry name" value="Glutathione synthase, substrate-binding domain superfamily, eukaryotic"/>
    <property type="match status" value="1"/>
</dbReference>
<evidence type="ECO:0000256" key="7">
    <source>
        <dbReference type="ARBA" id="ARBA00022684"/>
    </source>
</evidence>
<dbReference type="PIRSF" id="PIRSF001558">
    <property type="entry name" value="GSHase"/>
    <property type="match status" value="1"/>
</dbReference>
<evidence type="ECO:0000256" key="15">
    <source>
        <dbReference type="PIRSR" id="PIRSR001558-2"/>
    </source>
</evidence>
<dbReference type="PANTHER" id="PTHR11130:SF0">
    <property type="entry name" value="GLUTATHIONE SYNTHETASE"/>
    <property type="match status" value="1"/>
</dbReference>
<evidence type="ECO:0000313" key="16">
    <source>
        <dbReference type="Ensembl" id="ENSSAUP00010012348.1"/>
    </source>
</evidence>
<comment type="subunit">
    <text evidence="3">Homodimer.</text>
</comment>
<evidence type="ECO:0000313" key="17">
    <source>
        <dbReference type="Proteomes" id="UP000472265"/>
    </source>
</evidence>
<keyword evidence="8 13" id="KW-0479">Metal-binding</keyword>
<dbReference type="InterPro" id="IPR016185">
    <property type="entry name" value="PreATP-grasp_dom_sf"/>
</dbReference>
<dbReference type="EC" id="6.3.2.3" evidence="4 13"/>
<comment type="cofactor">
    <cofactor evidence="13 15">
        <name>Mg(2+)</name>
        <dbReference type="ChEBI" id="CHEBI:18420"/>
    </cofactor>
    <text evidence="13 15">Binds 1 Mg(2+) ion per subunit.</text>
</comment>
<feature type="binding site" evidence="14">
    <location>
        <position position="280"/>
    </location>
    <ligand>
        <name>ATP</name>
        <dbReference type="ChEBI" id="CHEBI:30616"/>
    </ligand>
</feature>
<keyword evidence="6 13" id="KW-0436">Ligase</keyword>
<reference evidence="16" key="1">
    <citation type="submission" date="2021-04" db="EMBL/GenBank/DDBJ databases">
        <authorList>
            <consortium name="Wellcome Sanger Institute Data Sharing"/>
        </authorList>
    </citation>
    <scope>NUCLEOTIDE SEQUENCE [LARGE SCALE GENOMIC DNA]</scope>
</reference>
<evidence type="ECO:0000256" key="1">
    <source>
        <dbReference type="ARBA" id="ARBA00004965"/>
    </source>
</evidence>
<evidence type="ECO:0000256" key="6">
    <source>
        <dbReference type="ARBA" id="ARBA00022598"/>
    </source>
</evidence>
<reference evidence="16" key="3">
    <citation type="submission" date="2025-09" db="UniProtKB">
        <authorList>
            <consortium name="Ensembl"/>
        </authorList>
    </citation>
    <scope>IDENTIFICATION</scope>
</reference>
<dbReference type="Gene3D" id="3.30.1490.80">
    <property type="match status" value="1"/>
</dbReference>
<keyword evidence="7 13" id="KW-0317">Glutathione biosynthesis</keyword>
<dbReference type="GO" id="GO:0000287">
    <property type="term" value="F:magnesium ion binding"/>
    <property type="evidence" value="ECO:0007669"/>
    <property type="project" value="UniProtKB-UniRule"/>
</dbReference>
<evidence type="ECO:0000256" key="12">
    <source>
        <dbReference type="ARBA" id="ARBA00048871"/>
    </source>
</evidence>
<evidence type="ECO:0000256" key="2">
    <source>
        <dbReference type="ARBA" id="ARBA00010385"/>
    </source>
</evidence>
<dbReference type="Gene3D" id="3.30.470.20">
    <property type="entry name" value="ATP-grasp fold, B domain"/>
    <property type="match status" value="1"/>
</dbReference>
<feature type="binding site" evidence="14">
    <location>
        <begin position="339"/>
        <end position="348"/>
    </location>
    <ligand>
        <name>ATP</name>
        <dbReference type="ChEBI" id="CHEBI:30616"/>
    </ligand>
</feature>
<dbReference type="UniPathway" id="UPA00142">
    <property type="reaction ID" value="UER00210"/>
</dbReference>
<comment type="catalytic activity">
    <reaction evidence="12">
        <text>gamma-L-glutamyl-L-cysteine + glycine + ATP = glutathione + ADP + phosphate + H(+)</text>
        <dbReference type="Rhea" id="RHEA:13557"/>
        <dbReference type="ChEBI" id="CHEBI:15378"/>
        <dbReference type="ChEBI" id="CHEBI:30616"/>
        <dbReference type="ChEBI" id="CHEBI:43474"/>
        <dbReference type="ChEBI" id="CHEBI:57305"/>
        <dbReference type="ChEBI" id="CHEBI:57925"/>
        <dbReference type="ChEBI" id="CHEBI:58173"/>
        <dbReference type="ChEBI" id="CHEBI:456216"/>
        <dbReference type="EC" id="6.3.2.3"/>
    </reaction>
    <physiologicalReaction direction="left-to-right" evidence="12">
        <dbReference type="Rhea" id="RHEA:13558"/>
    </physiologicalReaction>
</comment>
<proteinExistence type="inferred from homology"/>
<dbReference type="FunFam" id="3.30.1490.50:FF:000001">
    <property type="entry name" value="Glutathione synthetase"/>
    <property type="match status" value="1"/>
</dbReference>
<dbReference type="Pfam" id="PF03917">
    <property type="entry name" value="GSH_synth_ATP"/>
    <property type="match status" value="1"/>
</dbReference>
<dbReference type="Gene3D" id="3.30.1490.50">
    <property type="match status" value="1"/>
</dbReference>